<comment type="caution">
    <text evidence="1">The sequence shown here is derived from an EMBL/GenBank/DDBJ whole genome shotgun (WGS) entry which is preliminary data.</text>
</comment>
<proteinExistence type="predicted"/>
<dbReference type="EMBL" id="BPLQ01015238">
    <property type="protein sequence ID" value="GIY86728.1"/>
    <property type="molecule type" value="Genomic_DNA"/>
</dbReference>
<evidence type="ECO:0000313" key="1">
    <source>
        <dbReference type="EMBL" id="GIY86728.1"/>
    </source>
</evidence>
<name>A0AAV4WWM2_9ARAC</name>
<gene>
    <name evidence="1" type="ORF">CDAR_484711</name>
</gene>
<dbReference type="Proteomes" id="UP001054837">
    <property type="component" value="Unassembled WGS sequence"/>
</dbReference>
<sequence>MKSYCRSHFANDLGSGDYGLRILTVAGLPSKEQRVERNPHCAGGTMGCFLLCSHIHFATANLNNFPQVLGSGNGLLLFISEVELKELSTNRNNMPVGLGNIRFILACRFRAFYSLV</sequence>
<organism evidence="1 2">
    <name type="scientific">Caerostris darwini</name>
    <dbReference type="NCBI Taxonomy" id="1538125"/>
    <lineage>
        <taxon>Eukaryota</taxon>
        <taxon>Metazoa</taxon>
        <taxon>Ecdysozoa</taxon>
        <taxon>Arthropoda</taxon>
        <taxon>Chelicerata</taxon>
        <taxon>Arachnida</taxon>
        <taxon>Araneae</taxon>
        <taxon>Araneomorphae</taxon>
        <taxon>Entelegynae</taxon>
        <taxon>Araneoidea</taxon>
        <taxon>Araneidae</taxon>
        <taxon>Caerostris</taxon>
    </lineage>
</organism>
<dbReference type="AlphaFoldDB" id="A0AAV4WWM2"/>
<protein>
    <submittedName>
        <fullName evidence="1">Uncharacterized protein</fullName>
    </submittedName>
</protein>
<keyword evidence="2" id="KW-1185">Reference proteome</keyword>
<evidence type="ECO:0000313" key="2">
    <source>
        <dbReference type="Proteomes" id="UP001054837"/>
    </source>
</evidence>
<accession>A0AAV4WWM2</accession>
<reference evidence="1 2" key="1">
    <citation type="submission" date="2021-06" db="EMBL/GenBank/DDBJ databases">
        <title>Caerostris darwini draft genome.</title>
        <authorList>
            <person name="Kono N."/>
            <person name="Arakawa K."/>
        </authorList>
    </citation>
    <scope>NUCLEOTIDE SEQUENCE [LARGE SCALE GENOMIC DNA]</scope>
</reference>